<dbReference type="PANTHER" id="PTHR43124">
    <property type="entry name" value="PURINE EFFLUX PUMP PBUE"/>
    <property type="match status" value="1"/>
</dbReference>
<accession>A0A2A4HUN3</accession>
<name>A0A2A4HUN3_9GAMM</name>
<dbReference type="InterPro" id="IPR011701">
    <property type="entry name" value="MFS"/>
</dbReference>
<feature type="transmembrane region" description="Helical" evidence="6">
    <location>
        <begin position="307"/>
        <end position="330"/>
    </location>
</feature>
<evidence type="ECO:0000256" key="5">
    <source>
        <dbReference type="ARBA" id="ARBA00023136"/>
    </source>
</evidence>
<dbReference type="Gene3D" id="1.20.1250.20">
    <property type="entry name" value="MFS general substrate transporter like domains"/>
    <property type="match status" value="1"/>
</dbReference>
<evidence type="ECO:0000259" key="7">
    <source>
        <dbReference type="PROSITE" id="PS50850"/>
    </source>
</evidence>
<proteinExistence type="predicted"/>
<keyword evidence="2" id="KW-1003">Cell membrane</keyword>
<dbReference type="GO" id="GO:0022857">
    <property type="term" value="F:transmembrane transporter activity"/>
    <property type="evidence" value="ECO:0007669"/>
    <property type="project" value="InterPro"/>
</dbReference>
<feature type="transmembrane region" description="Helical" evidence="6">
    <location>
        <begin position="251"/>
        <end position="271"/>
    </location>
</feature>
<dbReference type="InterPro" id="IPR036259">
    <property type="entry name" value="MFS_trans_sf"/>
</dbReference>
<feature type="transmembrane region" description="Helical" evidence="6">
    <location>
        <begin position="112"/>
        <end position="133"/>
    </location>
</feature>
<dbReference type="PROSITE" id="PS50850">
    <property type="entry name" value="MFS"/>
    <property type="match status" value="1"/>
</dbReference>
<dbReference type="RefSeq" id="WP_096650214.1">
    <property type="nucleotide sequence ID" value="NZ_NWUX01000001.1"/>
</dbReference>
<evidence type="ECO:0000256" key="1">
    <source>
        <dbReference type="ARBA" id="ARBA00004651"/>
    </source>
</evidence>
<dbReference type="OrthoDB" id="9812189at2"/>
<evidence type="ECO:0000256" key="6">
    <source>
        <dbReference type="SAM" id="Phobius"/>
    </source>
</evidence>
<dbReference type="InterPro" id="IPR020846">
    <property type="entry name" value="MFS_dom"/>
</dbReference>
<evidence type="ECO:0000256" key="2">
    <source>
        <dbReference type="ARBA" id="ARBA00022475"/>
    </source>
</evidence>
<keyword evidence="9" id="KW-1185">Reference proteome</keyword>
<reference evidence="9" key="1">
    <citation type="submission" date="2017-09" db="EMBL/GenBank/DDBJ databases">
        <authorList>
            <person name="Cho G.-S."/>
            <person name="Oguntoyinbo F.A."/>
            <person name="Cnockaert M."/>
            <person name="Kabisch J."/>
            <person name="Neve H."/>
            <person name="Bockelmann W."/>
            <person name="Wenning M."/>
            <person name="Franz C.M."/>
            <person name="Vandamme P."/>
        </authorList>
    </citation>
    <scope>NUCLEOTIDE SEQUENCE [LARGE SCALE GENOMIC DNA]</scope>
    <source>
        <strain evidence="9">MBT G8648</strain>
    </source>
</reference>
<feature type="domain" description="Major facilitator superfamily (MFS) profile" evidence="7">
    <location>
        <begin position="19"/>
        <end position="396"/>
    </location>
</feature>
<keyword evidence="3 6" id="KW-0812">Transmembrane</keyword>
<keyword evidence="4 6" id="KW-1133">Transmembrane helix</keyword>
<dbReference type="Proteomes" id="UP000218677">
    <property type="component" value="Unassembled WGS sequence"/>
</dbReference>
<feature type="transmembrane region" description="Helical" evidence="6">
    <location>
        <begin position="342"/>
        <end position="364"/>
    </location>
</feature>
<feature type="transmembrane region" description="Helical" evidence="6">
    <location>
        <begin position="218"/>
        <end position="239"/>
    </location>
</feature>
<dbReference type="GO" id="GO:0005886">
    <property type="term" value="C:plasma membrane"/>
    <property type="evidence" value="ECO:0007669"/>
    <property type="project" value="UniProtKB-SubCell"/>
</dbReference>
<feature type="transmembrane region" description="Helical" evidence="6">
    <location>
        <begin position="21"/>
        <end position="44"/>
    </location>
</feature>
<feature type="transmembrane region" description="Helical" evidence="6">
    <location>
        <begin position="175"/>
        <end position="197"/>
    </location>
</feature>
<evidence type="ECO:0000313" key="8">
    <source>
        <dbReference type="EMBL" id="PCF97774.1"/>
    </source>
</evidence>
<dbReference type="EMBL" id="NWUX01000001">
    <property type="protein sequence ID" value="PCF97774.1"/>
    <property type="molecule type" value="Genomic_DNA"/>
</dbReference>
<evidence type="ECO:0000256" key="3">
    <source>
        <dbReference type="ARBA" id="ARBA00022692"/>
    </source>
</evidence>
<protein>
    <submittedName>
        <fullName evidence="8">MFS transporter</fullName>
    </submittedName>
</protein>
<comment type="subcellular location">
    <subcellularLocation>
        <location evidence="1">Cell membrane</location>
        <topology evidence="1">Multi-pass membrane protein</topology>
    </subcellularLocation>
</comment>
<organism evidence="8 9">
    <name type="scientific">Vreelandella nigrificans</name>
    <dbReference type="NCBI Taxonomy" id="2042704"/>
    <lineage>
        <taxon>Bacteria</taxon>
        <taxon>Pseudomonadati</taxon>
        <taxon>Pseudomonadota</taxon>
        <taxon>Gammaproteobacteria</taxon>
        <taxon>Oceanospirillales</taxon>
        <taxon>Halomonadaceae</taxon>
        <taxon>Vreelandella</taxon>
    </lineage>
</organism>
<dbReference type="PANTHER" id="PTHR43124:SF5">
    <property type="entry name" value="PURINE RIBONUCLEOSIDE EFFLUX PUMP NEPI"/>
    <property type="match status" value="1"/>
</dbReference>
<dbReference type="CDD" id="cd17324">
    <property type="entry name" value="MFS_NepI_like"/>
    <property type="match status" value="1"/>
</dbReference>
<keyword evidence="5 6" id="KW-0472">Membrane</keyword>
<feature type="transmembrane region" description="Helical" evidence="6">
    <location>
        <begin position="145"/>
        <end position="169"/>
    </location>
</feature>
<dbReference type="SUPFAM" id="SSF103473">
    <property type="entry name" value="MFS general substrate transporter"/>
    <property type="match status" value="1"/>
</dbReference>
<dbReference type="InterPro" id="IPR050189">
    <property type="entry name" value="MFS_Efflux_Transporters"/>
</dbReference>
<gene>
    <name evidence="8" type="ORF">CPA45_02545</name>
</gene>
<comment type="caution">
    <text evidence="8">The sequence shown here is derived from an EMBL/GenBank/DDBJ whole genome shotgun (WGS) entry which is preliminary data.</text>
</comment>
<evidence type="ECO:0000256" key="4">
    <source>
        <dbReference type="ARBA" id="ARBA00022989"/>
    </source>
</evidence>
<evidence type="ECO:0000313" key="9">
    <source>
        <dbReference type="Proteomes" id="UP000218677"/>
    </source>
</evidence>
<feature type="transmembrane region" description="Helical" evidence="6">
    <location>
        <begin position="283"/>
        <end position="301"/>
    </location>
</feature>
<sequence length="396" mass="41142">MSKASCANEVPLPENSVNWSPVFSLALCVIGLITAELLPIGLLTPMANELGITEGMAGQTVTTTAIVALVASLLVAPATRRFDRRVVLLFFTFLFIASNVLVAMAPNYAALLAGRVLLGISIGGFWSMIAAVTMRLVPKERVPRALSIVFGGSAIAMAVATPLGTYLGAIIGWRGVFLVTGGLGVIALIWQFIALPSMSPNVPSRLSTLFSLLKRPQVALGIAASILIFGGHFAFFTYLRPFLETVTRVNVSGVSVMILGFGVANVVGTFVSGAMIHRSLRLTLALMPILMCLVAFGLVVFGGLAPIAALLVAGWGFAFGGVPVAWTTWLTRTVPDQIESGGGLQVASIQLAMTVGAGVGGVLVDRSGVLVVPTISGAIFIVAAGLVLIGLRPQNS</sequence>
<feature type="transmembrane region" description="Helical" evidence="6">
    <location>
        <begin position="370"/>
        <end position="391"/>
    </location>
</feature>
<dbReference type="AlphaFoldDB" id="A0A2A4HUN3"/>
<feature type="transmembrane region" description="Helical" evidence="6">
    <location>
        <begin position="87"/>
        <end position="106"/>
    </location>
</feature>
<dbReference type="Pfam" id="PF07690">
    <property type="entry name" value="MFS_1"/>
    <property type="match status" value="1"/>
</dbReference>
<feature type="transmembrane region" description="Helical" evidence="6">
    <location>
        <begin position="56"/>
        <end position="75"/>
    </location>
</feature>